<dbReference type="InterPro" id="IPR020590">
    <property type="entry name" value="Guanylate_kinase_CS"/>
</dbReference>
<evidence type="ECO:0000313" key="11">
    <source>
        <dbReference type="EMBL" id="HAE48119.1"/>
    </source>
</evidence>
<feature type="binding site" evidence="9">
    <location>
        <begin position="27"/>
        <end position="34"/>
    </location>
    <ligand>
        <name>ATP</name>
        <dbReference type="ChEBI" id="CHEBI:30616"/>
    </ligand>
</feature>
<dbReference type="Proteomes" id="UP000257706">
    <property type="component" value="Unassembled WGS sequence"/>
</dbReference>
<comment type="subcellular location">
    <subcellularLocation>
        <location evidence="9">Cytoplasm</location>
    </subcellularLocation>
</comment>
<reference evidence="11 12" key="1">
    <citation type="journal article" date="2018" name="Nat. Biotechnol.">
        <title>A standardized bacterial taxonomy based on genome phylogeny substantially revises the tree of life.</title>
        <authorList>
            <person name="Parks D.H."/>
            <person name="Chuvochina M."/>
            <person name="Waite D.W."/>
            <person name="Rinke C."/>
            <person name="Skarshewski A."/>
            <person name="Chaumeil P.A."/>
            <person name="Hugenholtz P."/>
        </authorList>
    </citation>
    <scope>NUCLEOTIDE SEQUENCE [LARGE SCALE GENOMIC DNA]</scope>
    <source>
        <strain evidence="11">UBA8739</strain>
    </source>
</reference>
<evidence type="ECO:0000256" key="9">
    <source>
        <dbReference type="HAMAP-Rule" id="MF_00328"/>
    </source>
</evidence>
<proteinExistence type="inferred from homology"/>
<evidence type="ECO:0000256" key="1">
    <source>
        <dbReference type="ARBA" id="ARBA00005790"/>
    </source>
</evidence>
<dbReference type="InterPro" id="IPR008145">
    <property type="entry name" value="GK/Ca_channel_bsu"/>
</dbReference>
<comment type="function">
    <text evidence="9">Essential for recycling GMP and indirectly, cGMP.</text>
</comment>
<dbReference type="InterPro" id="IPR027417">
    <property type="entry name" value="P-loop_NTPase"/>
</dbReference>
<dbReference type="GO" id="GO:0005829">
    <property type="term" value="C:cytosol"/>
    <property type="evidence" value="ECO:0007669"/>
    <property type="project" value="TreeGrafter"/>
</dbReference>
<evidence type="ECO:0000256" key="2">
    <source>
        <dbReference type="ARBA" id="ARBA00012961"/>
    </source>
</evidence>
<comment type="caution">
    <text evidence="11">The sequence shown here is derived from an EMBL/GenBank/DDBJ whole genome shotgun (WGS) entry which is preliminary data.</text>
</comment>
<dbReference type="CDD" id="cd00071">
    <property type="entry name" value="GMPK"/>
    <property type="match status" value="1"/>
</dbReference>
<dbReference type="PROSITE" id="PS00856">
    <property type="entry name" value="GUANYLATE_KINASE_1"/>
    <property type="match status" value="1"/>
</dbReference>
<dbReference type="InterPro" id="IPR008144">
    <property type="entry name" value="Guanylate_kin-like_dom"/>
</dbReference>
<dbReference type="PANTHER" id="PTHR23117">
    <property type="entry name" value="GUANYLATE KINASE-RELATED"/>
    <property type="match status" value="1"/>
</dbReference>
<keyword evidence="6 9" id="KW-0418">Kinase</keyword>
<feature type="domain" description="Guanylate kinase-like" evidence="10">
    <location>
        <begin position="20"/>
        <end position="199"/>
    </location>
</feature>
<dbReference type="PANTHER" id="PTHR23117:SF13">
    <property type="entry name" value="GUANYLATE KINASE"/>
    <property type="match status" value="1"/>
</dbReference>
<dbReference type="PROSITE" id="PS50052">
    <property type="entry name" value="GUANYLATE_KINASE_2"/>
    <property type="match status" value="1"/>
</dbReference>
<dbReference type="FunFam" id="3.30.63.10:FF:000002">
    <property type="entry name" value="Guanylate kinase 1"/>
    <property type="match status" value="1"/>
</dbReference>
<dbReference type="AlphaFoldDB" id="A0A3B9ILM1"/>
<dbReference type="Gene3D" id="3.30.63.10">
    <property type="entry name" value="Guanylate Kinase phosphate binding domain"/>
    <property type="match status" value="1"/>
</dbReference>
<dbReference type="InterPro" id="IPR017665">
    <property type="entry name" value="Guanylate_kinase"/>
</dbReference>
<dbReference type="SUPFAM" id="SSF52540">
    <property type="entry name" value="P-loop containing nucleoside triphosphate hydrolases"/>
    <property type="match status" value="1"/>
</dbReference>
<dbReference type="GO" id="GO:0005524">
    <property type="term" value="F:ATP binding"/>
    <property type="evidence" value="ECO:0007669"/>
    <property type="project" value="UniProtKB-UniRule"/>
</dbReference>
<comment type="catalytic activity">
    <reaction evidence="9">
        <text>GMP + ATP = GDP + ADP</text>
        <dbReference type="Rhea" id="RHEA:20780"/>
        <dbReference type="ChEBI" id="CHEBI:30616"/>
        <dbReference type="ChEBI" id="CHEBI:58115"/>
        <dbReference type="ChEBI" id="CHEBI:58189"/>
        <dbReference type="ChEBI" id="CHEBI:456216"/>
        <dbReference type="EC" id="2.7.4.8"/>
    </reaction>
</comment>
<name>A0A3B9ILM1_9PROT</name>
<evidence type="ECO:0000259" key="10">
    <source>
        <dbReference type="PROSITE" id="PS50052"/>
    </source>
</evidence>
<protein>
    <recommendedName>
        <fullName evidence="3 9">Guanylate kinase</fullName>
        <ecNumber evidence="2 9">2.7.4.8</ecNumber>
    </recommendedName>
    <alternativeName>
        <fullName evidence="8 9">GMP kinase</fullName>
    </alternativeName>
</protein>
<evidence type="ECO:0000256" key="6">
    <source>
        <dbReference type="ARBA" id="ARBA00022777"/>
    </source>
</evidence>
<comment type="similarity">
    <text evidence="1 9">Belongs to the guanylate kinase family.</text>
</comment>
<keyword evidence="5 9" id="KW-0547">Nucleotide-binding</keyword>
<keyword evidence="4 9" id="KW-0808">Transferase</keyword>
<dbReference type="GO" id="GO:0004385">
    <property type="term" value="F:GMP kinase activity"/>
    <property type="evidence" value="ECO:0007669"/>
    <property type="project" value="UniProtKB-UniRule"/>
</dbReference>
<evidence type="ECO:0000256" key="5">
    <source>
        <dbReference type="ARBA" id="ARBA00022741"/>
    </source>
</evidence>
<accession>A0A3B9ILM1</accession>
<dbReference type="SMART" id="SM00072">
    <property type="entry name" value="GuKc"/>
    <property type="match status" value="1"/>
</dbReference>
<evidence type="ECO:0000256" key="7">
    <source>
        <dbReference type="ARBA" id="ARBA00022840"/>
    </source>
</evidence>
<keyword evidence="9" id="KW-0963">Cytoplasm</keyword>
<dbReference type="Gene3D" id="3.40.50.300">
    <property type="entry name" value="P-loop containing nucleotide triphosphate hydrolases"/>
    <property type="match status" value="1"/>
</dbReference>
<organism evidence="11 12">
    <name type="scientific">Tistrella mobilis</name>
    <dbReference type="NCBI Taxonomy" id="171437"/>
    <lineage>
        <taxon>Bacteria</taxon>
        <taxon>Pseudomonadati</taxon>
        <taxon>Pseudomonadota</taxon>
        <taxon>Alphaproteobacteria</taxon>
        <taxon>Geminicoccales</taxon>
        <taxon>Geminicoccaceae</taxon>
        <taxon>Tistrella</taxon>
    </lineage>
</organism>
<dbReference type="NCBIfam" id="TIGR03263">
    <property type="entry name" value="guanyl_kin"/>
    <property type="match status" value="1"/>
</dbReference>
<keyword evidence="7 9" id="KW-0067">ATP-binding</keyword>
<dbReference type="Pfam" id="PF00625">
    <property type="entry name" value="Guanylate_kin"/>
    <property type="match status" value="1"/>
</dbReference>
<evidence type="ECO:0000256" key="3">
    <source>
        <dbReference type="ARBA" id="ARBA00016296"/>
    </source>
</evidence>
<gene>
    <name evidence="9" type="primary">gmk</name>
    <name evidence="11" type="ORF">DCK97_11920</name>
</gene>
<evidence type="ECO:0000256" key="4">
    <source>
        <dbReference type="ARBA" id="ARBA00022679"/>
    </source>
</evidence>
<evidence type="ECO:0000313" key="12">
    <source>
        <dbReference type="Proteomes" id="UP000257706"/>
    </source>
</evidence>
<dbReference type="EC" id="2.7.4.8" evidence="2 9"/>
<dbReference type="HAMAP" id="MF_00328">
    <property type="entry name" value="Guanylate_kinase"/>
    <property type="match status" value="1"/>
</dbReference>
<evidence type="ECO:0000256" key="8">
    <source>
        <dbReference type="ARBA" id="ARBA00030128"/>
    </source>
</evidence>
<dbReference type="EMBL" id="DMAI01000187">
    <property type="protein sequence ID" value="HAE48119.1"/>
    <property type="molecule type" value="Genomic_DNA"/>
</dbReference>
<sequence>MLLMTDTTAARRAPHDRRRGLMLVLSSPSGAGKTTLSRRLLSQDDDITLSVSVTTRPMRPGEVDGVDYHFIDRASFDRMVAEEALLEHATVFENSYGTPRAAVEATLADGRDVLFDIDWQGTQQLADRARDDLVTVFILPPSIAELERRLTTRAQDSAEVVAKRMAKAADEMSHYAEYDYVLVNEDVDRTLADLEAILRAERLRRRRRLGLSGFVNVMREGAGR</sequence>